<organism evidence="13 14">
    <name type="scientific">Halomonas mongoliensis</name>
    <dbReference type="NCBI Taxonomy" id="321265"/>
    <lineage>
        <taxon>Bacteria</taxon>
        <taxon>Pseudomonadati</taxon>
        <taxon>Pseudomonadota</taxon>
        <taxon>Gammaproteobacteria</taxon>
        <taxon>Oceanospirillales</taxon>
        <taxon>Halomonadaceae</taxon>
        <taxon>Halomonas</taxon>
    </lineage>
</organism>
<dbReference type="HAMAP" id="MF_01959">
    <property type="entry name" value="CcmE"/>
    <property type="match status" value="1"/>
</dbReference>
<feature type="topological domain" description="Cytoplasmic" evidence="10">
    <location>
        <begin position="1"/>
        <end position="8"/>
    </location>
</feature>
<feature type="binding site" description="covalent" evidence="10">
    <location>
        <position position="124"/>
    </location>
    <ligand>
        <name>heme</name>
        <dbReference type="ChEBI" id="CHEBI:30413"/>
    </ligand>
</feature>
<evidence type="ECO:0000256" key="6">
    <source>
        <dbReference type="ARBA" id="ARBA00022968"/>
    </source>
</evidence>
<keyword evidence="2 10" id="KW-0349">Heme</keyword>
<dbReference type="InterPro" id="IPR004329">
    <property type="entry name" value="CcmE"/>
</dbReference>
<evidence type="ECO:0000256" key="12">
    <source>
        <dbReference type="SAM" id="Phobius"/>
    </source>
</evidence>
<dbReference type="PANTHER" id="PTHR34128">
    <property type="entry name" value="CYTOCHROME C-TYPE BIOGENESIS PROTEIN CCME HOMOLOG, MITOCHONDRIAL"/>
    <property type="match status" value="1"/>
</dbReference>
<evidence type="ECO:0000313" key="13">
    <source>
        <dbReference type="EMBL" id="MDR5892114.1"/>
    </source>
</evidence>
<protein>
    <recommendedName>
        <fullName evidence="10">Cytochrome c-type biogenesis protein CcmE</fullName>
    </recommendedName>
    <alternativeName>
        <fullName evidence="10">Cytochrome c maturation protein E</fullName>
    </alternativeName>
    <alternativeName>
        <fullName evidence="10">Heme chaperone CcmE</fullName>
    </alternativeName>
</protein>
<keyword evidence="14" id="KW-1185">Reference proteome</keyword>
<keyword evidence="5 10" id="KW-0201">Cytochrome c-type biogenesis</keyword>
<evidence type="ECO:0000256" key="4">
    <source>
        <dbReference type="ARBA" id="ARBA00022723"/>
    </source>
</evidence>
<reference evidence="13 14" key="1">
    <citation type="submission" date="2023-04" db="EMBL/GenBank/DDBJ databases">
        <title>A long-awaited taxogenomic arrangement of the family Halomonadaceae.</title>
        <authorList>
            <person name="De La Haba R."/>
            <person name="Chuvochina M."/>
            <person name="Wittouck S."/>
            <person name="Arahal D.R."/>
            <person name="Sanchez-Porro C."/>
            <person name="Hugenholtz P."/>
            <person name="Ventosa A."/>
        </authorList>
    </citation>
    <scope>NUCLEOTIDE SEQUENCE [LARGE SCALE GENOMIC DNA]</scope>
    <source>
        <strain evidence="13 14">DSM 17332</strain>
    </source>
</reference>
<name>A0ABU1GJB6_9GAMM</name>
<sequence length="173" mass="18921">MTQKRKQKLYVILGLLVLASIAVGLTLYALRANINLFFSPIQIAAGEAPFERQIRAGGMVREGSVVRNPDSLDVEFTVTDYVDDVRVHYSGILPDLFREGQGVVVVGQLQQGGYIMADQVLARHDENYMPPEVAQALTDAGYKPEDFQQKAAAVAKRLEAEEESGNGATSSSY</sequence>
<evidence type="ECO:0000256" key="11">
    <source>
        <dbReference type="SAM" id="MobiDB-lite"/>
    </source>
</evidence>
<keyword evidence="8 10" id="KW-0408">Iron</keyword>
<evidence type="ECO:0000256" key="7">
    <source>
        <dbReference type="ARBA" id="ARBA00022989"/>
    </source>
</evidence>
<dbReference type="NCBIfam" id="NF009731">
    <property type="entry name" value="PRK13254.1-5"/>
    <property type="match status" value="1"/>
</dbReference>
<dbReference type="Gene3D" id="2.40.50.140">
    <property type="entry name" value="Nucleic acid-binding proteins"/>
    <property type="match status" value="1"/>
</dbReference>
<dbReference type="EMBL" id="JARWAL010000003">
    <property type="protein sequence ID" value="MDR5892114.1"/>
    <property type="molecule type" value="Genomic_DNA"/>
</dbReference>
<comment type="caution">
    <text evidence="13">The sequence shown here is derived from an EMBL/GenBank/DDBJ whole genome shotgun (WGS) entry which is preliminary data.</text>
</comment>
<comment type="subcellular location">
    <subcellularLocation>
        <location evidence="10">Cell membrane</location>
        <topology evidence="10">Single-pass type II membrane protein</topology>
    </subcellularLocation>
    <subcellularLocation>
        <location evidence="1">Membrane</location>
    </subcellularLocation>
</comment>
<comment type="similarity">
    <text evidence="10">Belongs to the CcmE/CycJ family.</text>
</comment>
<dbReference type="PANTHER" id="PTHR34128:SF2">
    <property type="entry name" value="CYTOCHROME C-TYPE BIOGENESIS PROTEIN CCME HOMOLOG, MITOCHONDRIAL"/>
    <property type="match status" value="1"/>
</dbReference>
<dbReference type="SUPFAM" id="SSF82093">
    <property type="entry name" value="Heme chaperone CcmE"/>
    <property type="match status" value="1"/>
</dbReference>
<proteinExistence type="inferred from homology"/>
<feature type="binding site" description="axial binding residue" evidence="10">
    <location>
        <position position="128"/>
    </location>
    <ligand>
        <name>heme</name>
        <dbReference type="ChEBI" id="CHEBI:30413"/>
    </ligand>
    <ligandPart>
        <name>Fe</name>
        <dbReference type="ChEBI" id="CHEBI:18248"/>
    </ligandPart>
</feature>
<evidence type="ECO:0000256" key="10">
    <source>
        <dbReference type="HAMAP-Rule" id="MF_01959"/>
    </source>
</evidence>
<keyword evidence="4 10" id="KW-0479">Metal-binding</keyword>
<feature type="region of interest" description="Disordered" evidence="11">
    <location>
        <begin position="153"/>
        <end position="173"/>
    </location>
</feature>
<feature type="transmembrane region" description="Helical" evidence="12">
    <location>
        <begin position="9"/>
        <end position="30"/>
    </location>
</feature>
<comment type="function">
    <text evidence="10">Heme chaperone required for the biogenesis of c-type cytochromes. Transiently binds heme delivered by CcmC and transfers the heme to apo-cytochromes in a process facilitated by CcmF and CcmH.</text>
</comment>
<dbReference type="InterPro" id="IPR036127">
    <property type="entry name" value="CcmE-like_sf"/>
</dbReference>
<evidence type="ECO:0000256" key="2">
    <source>
        <dbReference type="ARBA" id="ARBA00022617"/>
    </source>
</evidence>
<dbReference type="Pfam" id="PF03100">
    <property type="entry name" value="CcmE"/>
    <property type="match status" value="1"/>
</dbReference>
<evidence type="ECO:0000256" key="3">
    <source>
        <dbReference type="ARBA" id="ARBA00022692"/>
    </source>
</evidence>
<evidence type="ECO:0000256" key="9">
    <source>
        <dbReference type="ARBA" id="ARBA00023136"/>
    </source>
</evidence>
<evidence type="ECO:0000256" key="5">
    <source>
        <dbReference type="ARBA" id="ARBA00022748"/>
    </source>
</evidence>
<dbReference type="InterPro" id="IPR012340">
    <property type="entry name" value="NA-bd_OB-fold"/>
</dbReference>
<feature type="topological domain" description="Extracellular" evidence="10">
    <location>
        <begin position="30"/>
        <end position="173"/>
    </location>
</feature>
<dbReference type="NCBIfam" id="NF009729">
    <property type="entry name" value="PRK13254.1-3"/>
    <property type="match status" value="1"/>
</dbReference>
<keyword evidence="7 10" id="KW-1133">Transmembrane helix</keyword>
<keyword evidence="9 10" id="KW-0472">Membrane</keyword>
<evidence type="ECO:0000313" key="14">
    <source>
        <dbReference type="Proteomes" id="UP001252270"/>
    </source>
</evidence>
<keyword evidence="6 10" id="KW-0735">Signal-anchor</keyword>
<keyword evidence="3 10" id="KW-0812">Transmembrane</keyword>
<evidence type="ECO:0000256" key="8">
    <source>
        <dbReference type="ARBA" id="ARBA00023004"/>
    </source>
</evidence>
<evidence type="ECO:0000256" key="1">
    <source>
        <dbReference type="ARBA" id="ARBA00004370"/>
    </source>
</evidence>
<dbReference type="RefSeq" id="WP_309636064.1">
    <property type="nucleotide sequence ID" value="NZ_JARWAL010000003.1"/>
</dbReference>
<dbReference type="NCBIfam" id="NF009727">
    <property type="entry name" value="PRK13254.1-1"/>
    <property type="match status" value="1"/>
</dbReference>
<gene>
    <name evidence="10 13" type="primary">ccmE</name>
    <name evidence="10" type="synonym">cycJ</name>
    <name evidence="13" type="ORF">QC820_04735</name>
</gene>
<keyword evidence="10" id="KW-1003">Cell membrane</keyword>
<accession>A0ABU1GJB6</accession>
<dbReference type="Proteomes" id="UP001252270">
    <property type="component" value="Unassembled WGS sequence"/>
</dbReference>